<dbReference type="Proteomes" id="UP000637578">
    <property type="component" value="Unassembled WGS sequence"/>
</dbReference>
<dbReference type="Pfam" id="PF14430">
    <property type="entry name" value="Imm1"/>
    <property type="match status" value="1"/>
</dbReference>
<reference evidence="1" key="1">
    <citation type="journal article" date="2014" name="Int. J. Syst. Evol. Microbiol.">
        <title>Complete genome sequence of Corynebacterium casei LMG S-19264T (=DSM 44701T), isolated from a smear-ripened cheese.</title>
        <authorList>
            <consortium name="US DOE Joint Genome Institute (JGI-PGF)"/>
            <person name="Walter F."/>
            <person name="Albersmeier A."/>
            <person name="Kalinowski J."/>
            <person name="Ruckert C."/>
        </authorList>
    </citation>
    <scope>NUCLEOTIDE SEQUENCE</scope>
    <source>
        <strain evidence="1">CGMCC 4.5737</strain>
    </source>
</reference>
<dbReference type="InterPro" id="IPR025680">
    <property type="entry name" value="DddI"/>
</dbReference>
<evidence type="ECO:0000313" key="2">
    <source>
        <dbReference type="Proteomes" id="UP000637578"/>
    </source>
</evidence>
<evidence type="ECO:0008006" key="3">
    <source>
        <dbReference type="Google" id="ProtNLM"/>
    </source>
</evidence>
<accession>A0A8J3CJH9</accession>
<protein>
    <recommendedName>
        <fullName evidence="3">Immunity protein Imm1</fullName>
    </recommendedName>
</protein>
<keyword evidence="2" id="KW-1185">Reference proteome</keyword>
<name>A0A8J3CJH9_9PSEU</name>
<proteinExistence type="predicted"/>
<sequence>MTFTLELYLQSEVEDVLPMTARTAEEVDTAIDRIIAAAATFNHNPTAYVVEGPKWNDMPGHGLKFDINPDAKVAALAYFGPDFDGPSVTLSEPAPEGAPTLYRDIDSATPFPTNSAITLDQLRAAVHEFHQRGGARPECVNWQPADSW</sequence>
<organism evidence="1 2">
    <name type="scientific">Longimycelium tulufanense</name>
    <dbReference type="NCBI Taxonomy" id="907463"/>
    <lineage>
        <taxon>Bacteria</taxon>
        <taxon>Bacillati</taxon>
        <taxon>Actinomycetota</taxon>
        <taxon>Actinomycetes</taxon>
        <taxon>Pseudonocardiales</taxon>
        <taxon>Pseudonocardiaceae</taxon>
        <taxon>Longimycelium</taxon>
    </lineage>
</organism>
<evidence type="ECO:0000313" key="1">
    <source>
        <dbReference type="EMBL" id="GGM78181.1"/>
    </source>
</evidence>
<dbReference type="RefSeq" id="WP_189061429.1">
    <property type="nucleotide sequence ID" value="NZ_BMMK01000041.1"/>
</dbReference>
<reference evidence="1" key="2">
    <citation type="submission" date="2020-09" db="EMBL/GenBank/DDBJ databases">
        <authorList>
            <person name="Sun Q."/>
            <person name="Zhou Y."/>
        </authorList>
    </citation>
    <scope>NUCLEOTIDE SEQUENCE</scope>
    <source>
        <strain evidence="1">CGMCC 4.5737</strain>
    </source>
</reference>
<dbReference type="EMBL" id="BMMK01000041">
    <property type="protein sequence ID" value="GGM78181.1"/>
    <property type="molecule type" value="Genomic_DNA"/>
</dbReference>
<dbReference type="AlphaFoldDB" id="A0A8J3CJH9"/>
<comment type="caution">
    <text evidence="1">The sequence shown here is derived from an EMBL/GenBank/DDBJ whole genome shotgun (WGS) entry which is preliminary data.</text>
</comment>
<gene>
    <name evidence="1" type="ORF">GCM10012275_56020</name>
</gene>